<evidence type="ECO:0000313" key="1">
    <source>
        <dbReference type="EMBL" id="KAK0416229.1"/>
    </source>
</evidence>
<gene>
    <name evidence="1" type="ORF">QR680_012362</name>
</gene>
<reference evidence="1" key="1">
    <citation type="submission" date="2023-06" db="EMBL/GenBank/DDBJ databases">
        <title>Genomic analysis of the entomopathogenic nematode Steinernema hermaphroditum.</title>
        <authorList>
            <person name="Schwarz E.M."/>
            <person name="Heppert J.K."/>
            <person name="Baniya A."/>
            <person name="Schwartz H.T."/>
            <person name="Tan C.-H."/>
            <person name="Antoshechkin I."/>
            <person name="Sternberg P.W."/>
            <person name="Goodrich-Blair H."/>
            <person name="Dillman A.R."/>
        </authorList>
    </citation>
    <scope>NUCLEOTIDE SEQUENCE</scope>
    <source>
        <strain evidence="1">PS9179</strain>
        <tissue evidence="1">Whole animal</tissue>
    </source>
</reference>
<dbReference type="EMBL" id="JAUCMV010000002">
    <property type="protein sequence ID" value="KAK0416229.1"/>
    <property type="molecule type" value="Genomic_DNA"/>
</dbReference>
<evidence type="ECO:0000313" key="2">
    <source>
        <dbReference type="Proteomes" id="UP001175271"/>
    </source>
</evidence>
<name>A0AA39I4J1_9BILA</name>
<keyword evidence="2" id="KW-1185">Reference proteome</keyword>
<proteinExistence type="predicted"/>
<dbReference type="AlphaFoldDB" id="A0AA39I4J1"/>
<accession>A0AA39I4J1</accession>
<dbReference type="Proteomes" id="UP001175271">
    <property type="component" value="Unassembled WGS sequence"/>
</dbReference>
<organism evidence="1 2">
    <name type="scientific">Steinernema hermaphroditum</name>
    <dbReference type="NCBI Taxonomy" id="289476"/>
    <lineage>
        <taxon>Eukaryota</taxon>
        <taxon>Metazoa</taxon>
        <taxon>Ecdysozoa</taxon>
        <taxon>Nematoda</taxon>
        <taxon>Chromadorea</taxon>
        <taxon>Rhabditida</taxon>
        <taxon>Tylenchina</taxon>
        <taxon>Panagrolaimomorpha</taxon>
        <taxon>Strongyloidoidea</taxon>
        <taxon>Steinernematidae</taxon>
        <taxon>Steinernema</taxon>
    </lineage>
</organism>
<comment type="caution">
    <text evidence="1">The sequence shown here is derived from an EMBL/GenBank/DDBJ whole genome shotgun (WGS) entry which is preliminary data.</text>
</comment>
<protein>
    <submittedName>
        <fullName evidence="1">Uncharacterized protein</fullName>
    </submittedName>
</protein>
<sequence length="128" mass="14855">MVLETWEPLPFHFALLGTGAFDAICTRILSRIRDIRLILEIGPKIDFSAFFALFVNSGIAANLRKLHILEPAFENPLQHLQPLITFVLESNKVISELDYRMRTLTTEHISMLRRFLELPHFKRLNQPV</sequence>